<organism evidence="1">
    <name type="scientific">marine sediment metagenome</name>
    <dbReference type="NCBI Taxonomy" id="412755"/>
    <lineage>
        <taxon>unclassified sequences</taxon>
        <taxon>metagenomes</taxon>
        <taxon>ecological metagenomes</taxon>
    </lineage>
</organism>
<dbReference type="EMBL" id="BART01021371">
    <property type="protein sequence ID" value="GAG99469.1"/>
    <property type="molecule type" value="Genomic_DNA"/>
</dbReference>
<comment type="caution">
    <text evidence="1">The sequence shown here is derived from an EMBL/GenBank/DDBJ whole genome shotgun (WGS) entry which is preliminary data.</text>
</comment>
<reference evidence="1" key="1">
    <citation type="journal article" date="2014" name="Front. Microbiol.">
        <title>High frequency of phylogenetically diverse reductive dehalogenase-homologous genes in deep subseafloor sedimentary metagenomes.</title>
        <authorList>
            <person name="Kawai M."/>
            <person name="Futagami T."/>
            <person name="Toyoda A."/>
            <person name="Takaki Y."/>
            <person name="Nishi S."/>
            <person name="Hori S."/>
            <person name="Arai W."/>
            <person name="Tsubouchi T."/>
            <person name="Morono Y."/>
            <person name="Uchiyama I."/>
            <person name="Ito T."/>
            <person name="Fujiyama A."/>
            <person name="Inagaki F."/>
            <person name="Takami H."/>
        </authorList>
    </citation>
    <scope>NUCLEOTIDE SEQUENCE</scope>
    <source>
        <strain evidence="1">Expedition CK06-06</strain>
    </source>
</reference>
<sequence>MATTIQISEETKKKLFIVMNQLEKMGGQRVTYDEAIVYLLENQKTEVNKEVFLKNIKKYQGILKPGEGKVLLKELRKEDYEREKRLSTHFNRS</sequence>
<evidence type="ECO:0000313" key="1">
    <source>
        <dbReference type="EMBL" id="GAG99469.1"/>
    </source>
</evidence>
<dbReference type="AlphaFoldDB" id="X1BUQ7"/>
<protein>
    <submittedName>
        <fullName evidence="1">Uncharacterized protein</fullName>
    </submittedName>
</protein>
<name>X1BUQ7_9ZZZZ</name>
<proteinExistence type="predicted"/>
<accession>X1BUQ7</accession>
<gene>
    <name evidence="1" type="ORF">S01H4_39454</name>
</gene>